<proteinExistence type="predicted"/>
<dbReference type="AlphaFoldDB" id="A0A1X6PH21"/>
<dbReference type="GO" id="GO:0016020">
    <property type="term" value="C:membrane"/>
    <property type="evidence" value="ECO:0007669"/>
    <property type="project" value="InterPro"/>
</dbReference>
<name>A0A1X6PH21_PORUM</name>
<dbReference type="EMBL" id="KV918783">
    <property type="protein sequence ID" value="OSX79983.1"/>
    <property type="molecule type" value="Genomic_DNA"/>
</dbReference>
<protein>
    <submittedName>
        <fullName evidence="2">Uncharacterized protein</fullName>
    </submittedName>
</protein>
<gene>
    <name evidence="2" type="ORF">BU14_0066s0036</name>
</gene>
<reference evidence="2 3" key="1">
    <citation type="submission" date="2017-03" db="EMBL/GenBank/DDBJ databases">
        <title>WGS assembly of Porphyra umbilicalis.</title>
        <authorList>
            <person name="Brawley S.H."/>
            <person name="Blouin N.A."/>
            <person name="Ficko-Blean E."/>
            <person name="Wheeler G.L."/>
            <person name="Lohr M."/>
            <person name="Goodson H.V."/>
            <person name="Jenkins J.W."/>
            <person name="Blaby-Haas C.E."/>
            <person name="Helliwell K.E."/>
            <person name="Chan C."/>
            <person name="Marriage T."/>
            <person name="Bhattacharya D."/>
            <person name="Klein A.S."/>
            <person name="Badis Y."/>
            <person name="Brodie J."/>
            <person name="Cao Y."/>
            <person name="Collen J."/>
            <person name="Dittami S.M."/>
            <person name="Gachon C.M."/>
            <person name="Green B.R."/>
            <person name="Karpowicz S."/>
            <person name="Kim J.W."/>
            <person name="Kudahl U."/>
            <person name="Lin S."/>
            <person name="Michel G."/>
            <person name="Mittag M."/>
            <person name="Olson B.J."/>
            <person name="Pangilinan J."/>
            <person name="Peng Y."/>
            <person name="Qiu H."/>
            <person name="Shu S."/>
            <person name="Singer J.T."/>
            <person name="Smith A.G."/>
            <person name="Sprecher B.N."/>
            <person name="Wagner V."/>
            <person name="Wang W."/>
            <person name="Wang Z.-Y."/>
            <person name="Yan J."/>
            <person name="Yarish C."/>
            <person name="Zoeuner-Riek S."/>
            <person name="Zhuang Y."/>
            <person name="Zou Y."/>
            <person name="Lindquist E.A."/>
            <person name="Grimwood J."/>
            <person name="Barry K."/>
            <person name="Rokhsar D.S."/>
            <person name="Schmutz J."/>
            <person name="Stiller J.W."/>
            <person name="Grossman A.R."/>
            <person name="Prochnik S.E."/>
        </authorList>
    </citation>
    <scope>NUCLEOTIDE SEQUENCE [LARGE SCALE GENOMIC DNA]</scope>
    <source>
        <strain evidence="2">4086291</strain>
    </source>
</reference>
<keyword evidence="3" id="KW-1185">Reference proteome</keyword>
<accession>A0A1X6PH21</accession>
<feature type="region of interest" description="Disordered" evidence="1">
    <location>
        <begin position="36"/>
        <end position="107"/>
    </location>
</feature>
<organism evidence="2 3">
    <name type="scientific">Porphyra umbilicalis</name>
    <name type="common">Purple laver</name>
    <name type="synonym">Red alga</name>
    <dbReference type="NCBI Taxonomy" id="2786"/>
    <lineage>
        <taxon>Eukaryota</taxon>
        <taxon>Rhodophyta</taxon>
        <taxon>Bangiophyceae</taxon>
        <taxon>Bangiales</taxon>
        <taxon>Bangiaceae</taxon>
        <taxon>Porphyra</taxon>
    </lineage>
</organism>
<evidence type="ECO:0000313" key="3">
    <source>
        <dbReference type="Proteomes" id="UP000218209"/>
    </source>
</evidence>
<dbReference type="Pfam" id="PF02325">
    <property type="entry name" value="CCB3_YggT"/>
    <property type="match status" value="1"/>
</dbReference>
<evidence type="ECO:0000313" key="2">
    <source>
        <dbReference type="EMBL" id="OSX79983.1"/>
    </source>
</evidence>
<sequence>MAFIGALPGRLPTAAPAAARLAGLATRRARRAVVAASPRRAALSAAAPGPLSDGPRVARATPPPPGRAPPPHPPRPRPPPPPRRLGRPLGRPPRPRRPRRRRRHCRHVPPVALAALGNGAEAGGEAWRPVATALAGPGLFLFNTVMVFRIAASWYPPDKLRTMPLVLIAAPTEPLLRATRRVFPPVGGSTSPQLCGLRWGALCARFWWARRGC</sequence>
<feature type="compositionally biased region" description="Basic residues" evidence="1">
    <location>
        <begin position="93"/>
        <end position="107"/>
    </location>
</feature>
<feature type="compositionally biased region" description="Low complexity" evidence="1">
    <location>
        <begin position="36"/>
        <end position="60"/>
    </location>
</feature>
<feature type="compositionally biased region" description="Pro residues" evidence="1">
    <location>
        <begin position="61"/>
        <end position="83"/>
    </location>
</feature>
<dbReference type="InterPro" id="IPR003425">
    <property type="entry name" value="CCB3/YggT"/>
</dbReference>
<dbReference type="Proteomes" id="UP000218209">
    <property type="component" value="Unassembled WGS sequence"/>
</dbReference>
<evidence type="ECO:0000256" key="1">
    <source>
        <dbReference type="SAM" id="MobiDB-lite"/>
    </source>
</evidence>
<dbReference type="OrthoDB" id="4696at2759"/>